<keyword evidence="2" id="KW-0732">Signal</keyword>
<protein>
    <submittedName>
        <fullName evidence="3">Uncharacterized protein</fullName>
    </submittedName>
</protein>
<feature type="signal peptide" evidence="2">
    <location>
        <begin position="1"/>
        <end position="22"/>
    </location>
</feature>
<sequence length="179" mass="17499">MSLYRTAILILTATSFINTAYGADYIPRGRGLARAAAATTLDPAEVASHQCFSRCIEKRDQEIEQCAITCSIPDAALVERAAKGGSTSGSSSGGSSGGGKSGSSSSGGKSGSKSGSKTPKPKDDSSSSGSSSGSGGSGSGTKSNTGAGGKTGVAGGVLLDNNVRMGGGIVLMLAILELL</sequence>
<name>A0AAN6LQG9_9PLEO</name>
<feature type="compositionally biased region" description="Low complexity" evidence="1">
    <location>
        <begin position="102"/>
        <end position="118"/>
    </location>
</feature>
<feature type="region of interest" description="Disordered" evidence="1">
    <location>
        <begin position="81"/>
        <end position="151"/>
    </location>
</feature>
<evidence type="ECO:0000256" key="1">
    <source>
        <dbReference type="SAM" id="MobiDB-lite"/>
    </source>
</evidence>
<keyword evidence="4" id="KW-1185">Reference proteome</keyword>
<feature type="chain" id="PRO_5043023721" evidence="2">
    <location>
        <begin position="23"/>
        <end position="179"/>
    </location>
</feature>
<dbReference type="EMBL" id="WVTA01000014">
    <property type="protein sequence ID" value="KAK3202167.1"/>
    <property type="molecule type" value="Genomic_DNA"/>
</dbReference>
<reference evidence="3 4" key="1">
    <citation type="submission" date="2021-02" db="EMBL/GenBank/DDBJ databases">
        <title>Genome assembly of Pseudopithomyces chartarum.</title>
        <authorList>
            <person name="Jauregui R."/>
            <person name="Singh J."/>
            <person name="Voisey C."/>
        </authorList>
    </citation>
    <scope>NUCLEOTIDE SEQUENCE [LARGE SCALE GENOMIC DNA]</scope>
    <source>
        <strain evidence="3 4">AGR01</strain>
    </source>
</reference>
<organism evidence="3 4">
    <name type="scientific">Pseudopithomyces chartarum</name>
    <dbReference type="NCBI Taxonomy" id="1892770"/>
    <lineage>
        <taxon>Eukaryota</taxon>
        <taxon>Fungi</taxon>
        <taxon>Dikarya</taxon>
        <taxon>Ascomycota</taxon>
        <taxon>Pezizomycotina</taxon>
        <taxon>Dothideomycetes</taxon>
        <taxon>Pleosporomycetidae</taxon>
        <taxon>Pleosporales</taxon>
        <taxon>Massarineae</taxon>
        <taxon>Didymosphaeriaceae</taxon>
        <taxon>Pseudopithomyces</taxon>
    </lineage>
</organism>
<feature type="compositionally biased region" description="Gly residues" evidence="1">
    <location>
        <begin position="91"/>
        <end position="101"/>
    </location>
</feature>
<proteinExistence type="predicted"/>
<evidence type="ECO:0000313" key="3">
    <source>
        <dbReference type="EMBL" id="KAK3202167.1"/>
    </source>
</evidence>
<accession>A0AAN6LQG9</accession>
<dbReference type="Proteomes" id="UP001280581">
    <property type="component" value="Unassembled WGS sequence"/>
</dbReference>
<evidence type="ECO:0000256" key="2">
    <source>
        <dbReference type="SAM" id="SignalP"/>
    </source>
</evidence>
<evidence type="ECO:0000313" key="4">
    <source>
        <dbReference type="Proteomes" id="UP001280581"/>
    </source>
</evidence>
<dbReference type="AlphaFoldDB" id="A0AAN6LQG9"/>
<comment type="caution">
    <text evidence="3">The sequence shown here is derived from an EMBL/GenBank/DDBJ whole genome shotgun (WGS) entry which is preliminary data.</text>
</comment>
<gene>
    <name evidence="3" type="ORF">GRF29_161g364330</name>
</gene>